<dbReference type="Pfam" id="PF00383">
    <property type="entry name" value="dCMP_cyt_deam_1"/>
    <property type="match status" value="1"/>
</dbReference>
<dbReference type="STRING" id="121290.APY04_1366"/>
<dbReference type="EMBL" id="LMTR01000045">
    <property type="protein sequence ID" value="KWT69283.1"/>
    <property type="molecule type" value="Genomic_DNA"/>
</dbReference>
<reference evidence="4 5" key="1">
    <citation type="submission" date="2015-10" db="EMBL/GenBank/DDBJ databases">
        <title>Transcriptomic analysis of a linuron degrading triple-species bacterial consortium.</title>
        <authorList>
            <person name="Albers P."/>
        </authorList>
    </citation>
    <scope>NUCLEOTIDE SEQUENCE [LARGE SCALE GENOMIC DNA]</scope>
    <source>
        <strain evidence="4 5">WDL6</strain>
    </source>
</reference>
<accession>A0A120CWE5</accession>
<dbReference type="InterPro" id="IPR016193">
    <property type="entry name" value="Cytidine_deaminase-like"/>
</dbReference>
<dbReference type="CDD" id="cd01285">
    <property type="entry name" value="nucleoside_deaminase"/>
    <property type="match status" value="1"/>
</dbReference>
<dbReference type="PROSITE" id="PS00903">
    <property type="entry name" value="CYT_DCMP_DEAMINASES_1"/>
    <property type="match status" value="1"/>
</dbReference>
<organism evidence="4 5">
    <name type="scientific">Hyphomicrobium sulfonivorans</name>
    <dbReference type="NCBI Taxonomy" id="121290"/>
    <lineage>
        <taxon>Bacteria</taxon>
        <taxon>Pseudomonadati</taxon>
        <taxon>Pseudomonadota</taxon>
        <taxon>Alphaproteobacteria</taxon>
        <taxon>Hyphomicrobiales</taxon>
        <taxon>Hyphomicrobiaceae</taxon>
        <taxon>Hyphomicrobium</taxon>
    </lineage>
</organism>
<dbReference type="InterPro" id="IPR016192">
    <property type="entry name" value="APOBEC/CMP_deaminase_Zn-bd"/>
</dbReference>
<dbReference type="AlphaFoldDB" id="A0A120CWE5"/>
<keyword evidence="5" id="KW-1185">Reference proteome</keyword>
<dbReference type="GO" id="GO:0047974">
    <property type="term" value="F:guanosine deaminase activity"/>
    <property type="evidence" value="ECO:0007669"/>
    <property type="project" value="TreeGrafter"/>
</dbReference>
<dbReference type="GO" id="GO:0008270">
    <property type="term" value="F:zinc ion binding"/>
    <property type="evidence" value="ECO:0007669"/>
    <property type="project" value="InterPro"/>
</dbReference>
<dbReference type="Gene3D" id="3.40.140.10">
    <property type="entry name" value="Cytidine Deaminase, domain 2"/>
    <property type="match status" value="1"/>
</dbReference>
<dbReference type="SUPFAM" id="SSF53927">
    <property type="entry name" value="Cytidine deaminase-like"/>
    <property type="match status" value="1"/>
</dbReference>
<dbReference type="RefSeq" id="WP_245281852.1">
    <property type="nucleotide sequence ID" value="NZ_LMTR01000045.1"/>
</dbReference>
<dbReference type="PANTHER" id="PTHR11079:SF161">
    <property type="entry name" value="CMP_DCMP-TYPE DEAMINASE DOMAIN-CONTAINING PROTEIN"/>
    <property type="match status" value="1"/>
</dbReference>
<evidence type="ECO:0000259" key="3">
    <source>
        <dbReference type="PROSITE" id="PS51747"/>
    </source>
</evidence>
<dbReference type="Proteomes" id="UP000059074">
    <property type="component" value="Unassembled WGS sequence"/>
</dbReference>
<proteinExistence type="predicted"/>
<feature type="domain" description="CMP/dCMP-type deaminase" evidence="3">
    <location>
        <begin position="14"/>
        <end position="137"/>
    </location>
</feature>
<evidence type="ECO:0000256" key="2">
    <source>
        <dbReference type="ARBA" id="ARBA00022833"/>
    </source>
</evidence>
<name>A0A120CWE5_HYPSL</name>
<keyword evidence="2" id="KW-0862">Zinc</keyword>
<evidence type="ECO:0000256" key="1">
    <source>
        <dbReference type="ARBA" id="ARBA00022723"/>
    </source>
</evidence>
<evidence type="ECO:0000313" key="4">
    <source>
        <dbReference type="EMBL" id="KWT69283.1"/>
    </source>
</evidence>
<dbReference type="GO" id="GO:0006152">
    <property type="term" value="P:purine nucleoside catabolic process"/>
    <property type="evidence" value="ECO:0007669"/>
    <property type="project" value="TreeGrafter"/>
</dbReference>
<sequence>MTATDEHRTMDTTDASNRFLQQAVALARANVDEGGRPFGAVVVRNGEVIATGVNEIHRSGDITDHAELLALRAVARAHGSDALKGAAVFASGHPCPMCLAAMRMAGVGSVAYAYSNADAEPFGLSTAAIYDDLRRPLGEQSMAIRHVPVADDTATATGDGLYAHWTQRNR</sequence>
<evidence type="ECO:0000313" key="5">
    <source>
        <dbReference type="Proteomes" id="UP000059074"/>
    </source>
</evidence>
<keyword evidence="1" id="KW-0479">Metal-binding</keyword>
<dbReference type="PROSITE" id="PS51747">
    <property type="entry name" value="CYT_DCMP_DEAMINASES_2"/>
    <property type="match status" value="1"/>
</dbReference>
<dbReference type="PANTHER" id="PTHR11079">
    <property type="entry name" value="CYTOSINE DEAMINASE FAMILY MEMBER"/>
    <property type="match status" value="1"/>
</dbReference>
<comment type="caution">
    <text evidence="4">The sequence shown here is derived from an EMBL/GenBank/DDBJ whole genome shotgun (WGS) entry which is preliminary data.</text>
</comment>
<protein>
    <submittedName>
        <fullName evidence="4">Putative deaminase</fullName>
    </submittedName>
</protein>
<dbReference type="InterPro" id="IPR002125">
    <property type="entry name" value="CMP_dCMP_dom"/>
</dbReference>
<dbReference type="PATRIC" id="fig|121290.4.peg.2601"/>
<gene>
    <name evidence="4" type="ORF">APY04_1366</name>
</gene>